<accession>A0AAJ2H4T4</accession>
<feature type="transmembrane region" description="Helical" evidence="1">
    <location>
        <begin position="88"/>
        <end position="110"/>
    </location>
</feature>
<keyword evidence="1" id="KW-0812">Transmembrane</keyword>
<keyword evidence="1" id="KW-0472">Membrane</keyword>
<evidence type="ECO:0000313" key="2">
    <source>
        <dbReference type="EMBL" id="MDR9777686.1"/>
    </source>
</evidence>
<keyword evidence="1" id="KW-1133">Transmembrane helix</keyword>
<dbReference type="EMBL" id="JAVLSF010000108">
    <property type="protein sequence ID" value="MDR9777686.1"/>
    <property type="molecule type" value="Genomic_DNA"/>
</dbReference>
<sequence>MDQSTDYSSQRSLTLVLYILYIVAIFTAGILAVIALIINYSKRDDMQGTIFASHFSWQIRTFWWYLFWNLIAFVPFVFLFFTGQNENLFAGVALSATTFCIAAIGLSWIWTVYRAIRGLIALNDNKPMYTAQP</sequence>
<evidence type="ECO:0000256" key="1">
    <source>
        <dbReference type="SAM" id="Phobius"/>
    </source>
</evidence>
<evidence type="ECO:0008006" key="4">
    <source>
        <dbReference type="Google" id="ProtNLM"/>
    </source>
</evidence>
<comment type="caution">
    <text evidence="2">The sequence shown here is derived from an EMBL/GenBank/DDBJ whole genome shotgun (WGS) entry which is preliminary data.</text>
</comment>
<organism evidence="2 3">
    <name type="scientific">Rhizobium hidalgonense</name>
    <dbReference type="NCBI Taxonomy" id="1538159"/>
    <lineage>
        <taxon>Bacteria</taxon>
        <taxon>Pseudomonadati</taxon>
        <taxon>Pseudomonadota</taxon>
        <taxon>Alphaproteobacteria</taxon>
        <taxon>Hyphomicrobiales</taxon>
        <taxon>Rhizobiaceae</taxon>
        <taxon>Rhizobium/Agrobacterium group</taxon>
        <taxon>Rhizobium</taxon>
    </lineage>
</organism>
<feature type="transmembrane region" description="Helical" evidence="1">
    <location>
        <begin position="62"/>
        <end position="82"/>
    </location>
</feature>
<proteinExistence type="predicted"/>
<evidence type="ECO:0000313" key="3">
    <source>
        <dbReference type="Proteomes" id="UP001268610"/>
    </source>
</evidence>
<name>A0AAJ2H4T4_9HYPH</name>
<dbReference type="Proteomes" id="UP001268610">
    <property type="component" value="Unassembled WGS sequence"/>
</dbReference>
<dbReference type="RefSeq" id="WP_310865887.1">
    <property type="nucleotide sequence ID" value="NZ_JAVLSF010000108.1"/>
</dbReference>
<gene>
    <name evidence="2" type="ORF">RJJ65_34710</name>
</gene>
<feature type="transmembrane region" description="Helical" evidence="1">
    <location>
        <begin position="15"/>
        <end position="41"/>
    </location>
</feature>
<dbReference type="AlphaFoldDB" id="A0AAJ2H4T4"/>
<protein>
    <recommendedName>
        <fullName evidence="4">Transmembrane protein</fullName>
    </recommendedName>
</protein>
<reference evidence="2" key="1">
    <citation type="submission" date="2023-04" db="EMBL/GenBank/DDBJ databases">
        <title>Genomic characterization of faba bean (Vicia faba) microsymbionts in Mexican soils.</title>
        <authorList>
            <person name="Rivera Orduna F.N."/>
            <person name="Guevara-Luna J."/>
            <person name="Yan J."/>
            <person name="Arroyo-Herrera I."/>
            <person name="Li Y."/>
            <person name="Vasquez-Murrieta M.S."/>
            <person name="Wang E.T."/>
        </authorList>
    </citation>
    <scope>NUCLEOTIDE SEQUENCE</scope>
    <source>
        <strain evidence="2">CH26</strain>
    </source>
</reference>